<dbReference type="GO" id="GO:0008277">
    <property type="term" value="P:regulation of G protein-coupled receptor signaling pathway"/>
    <property type="evidence" value="ECO:0007669"/>
    <property type="project" value="InterPro"/>
</dbReference>
<keyword evidence="3" id="KW-0813">Transport</keyword>
<dbReference type="PANTHER" id="PTHR14076">
    <property type="entry name" value="RECEPTOR ACTIVITY MODIFYING PROTEIN RAMP"/>
    <property type="match status" value="1"/>
</dbReference>
<keyword evidence="4" id="KW-1003">Cell membrane</keyword>
<keyword evidence="7" id="KW-1133">Transmembrane helix</keyword>
<evidence type="ECO:0000256" key="1">
    <source>
        <dbReference type="ARBA" id="ARBA00004251"/>
    </source>
</evidence>
<dbReference type="Proteomes" id="UP001153269">
    <property type="component" value="Unassembled WGS sequence"/>
</dbReference>
<accession>A0A9N7VWZ2</accession>
<evidence type="ECO:0000256" key="9">
    <source>
        <dbReference type="ARBA" id="ARBA00023157"/>
    </source>
</evidence>
<proteinExistence type="inferred from homology"/>
<dbReference type="Gene3D" id="1.10.150.510">
    <property type="entry name" value="Receptor activity modifying family"/>
    <property type="match status" value="1"/>
</dbReference>
<keyword evidence="5" id="KW-0812">Transmembrane</keyword>
<dbReference type="GO" id="GO:0032870">
    <property type="term" value="P:cellular response to hormone stimulus"/>
    <property type="evidence" value="ECO:0007669"/>
    <property type="project" value="TreeGrafter"/>
</dbReference>
<dbReference type="GO" id="GO:0006816">
    <property type="term" value="P:calcium ion transport"/>
    <property type="evidence" value="ECO:0007669"/>
    <property type="project" value="TreeGrafter"/>
</dbReference>
<evidence type="ECO:0000313" key="11">
    <source>
        <dbReference type="EMBL" id="CAB1458703.1"/>
    </source>
</evidence>
<organism evidence="11 12">
    <name type="scientific">Pleuronectes platessa</name>
    <name type="common">European plaice</name>
    <dbReference type="NCBI Taxonomy" id="8262"/>
    <lineage>
        <taxon>Eukaryota</taxon>
        <taxon>Metazoa</taxon>
        <taxon>Chordata</taxon>
        <taxon>Craniata</taxon>
        <taxon>Vertebrata</taxon>
        <taxon>Euteleostomi</taxon>
        <taxon>Actinopterygii</taxon>
        <taxon>Neopterygii</taxon>
        <taxon>Teleostei</taxon>
        <taxon>Neoteleostei</taxon>
        <taxon>Acanthomorphata</taxon>
        <taxon>Carangaria</taxon>
        <taxon>Pleuronectiformes</taxon>
        <taxon>Pleuronectoidei</taxon>
        <taxon>Pleuronectidae</taxon>
        <taxon>Pleuronectes</taxon>
    </lineage>
</organism>
<evidence type="ECO:0000256" key="7">
    <source>
        <dbReference type="ARBA" id="ARBA00022989"/>
    </source>
</evidence>
<protein>
    <submittedName>
        <fullName evidence="11">Uncharacterized protein</fullName>
    </submittedName>
</protein>
<evidence type="ECO:0000256" key="3">
    <source>
        <dbReference type="ARBA" id="ARBA00022448"/>
    </source>
</evidence>
<dbReference type="GO" id="GO:0009986">
    <property type="term" value="C:cell surface"/>
    <property type="evidence" value="ECO:0007669"/>
    <property type="project" value="TreeGrafter"/>
</dbReference>
<dbReference type="GO" id="GO:0007186">
    <property type="term" value="P:G protein-coupled receptor signaling pathway"/>
    <property type="evidence" value="ECO:0007669"/>
    <property type="project" value="TreeGrafter"/>
</dbReference>
<comment type="caution">
    <text evidence="11">The sequence shown here is derived from an EMBL/GenBank/DDBJ whole genome shotgun (WGS) entry which is preliminary data.</text>
</comment>
<gene>
    <name evidence="11" type="ORF">PLEPLA_LOCUS46534</name>
</gene>
<keyword evidence="8" id="KW-0472">Membrane</keyword>
<dbReference type="GO" id="GO:0015026">
    <property type="term" value="F:coreceptor activity"/>
    <property type="evidence" value="ECO:0007669"/>
    <property type="project" value="InterPro"/>
</dbReference>
<keyword evidence="6" id="KW-0732">Signal</keyword>
<dbReference type="GO" id="GO:0006886">
    <property type="term" value="P:intracellular protein transport"/>
    <property type="evidence" value="ECO:0007669"/>
    <property type="project" value="InterPro"/>
</dbReference>
<keyword evidence="10" id="KW-0675">Receptor</keyword>
<evidence type="ECO:0000256" key="10">
    <source>
        <dbReference type="ARBA" id="ARBA00023170"/>
    </source>
</evidence>
<dbReference type="GO" id="GO:0031623">
    <property type="term" value="P:receptor internalization"/>
    <property type="evidence" value="ECO:0007669"/>
    <property type="project" value="TreeGrafter"/>
</dbReference>
<comment type="subcellular location">
    <subcellularLocation>
        <location evidence="1">Cell membrane</location>
        <topology evidence="1">Single-pass type I membrane protein</topology>
    </subcellularLocation>
</comment>
<dbReference type="InterPro" id="IPR006985">
    <property type="entry name" value="RAMP"/>
</dbReference>
<dbReference type="PANTHER" id="PTHR14076:SF7">
    <property type="entry name" value="RECEPTOR ACTIVITY-MODIFYING PROTEIN 1-LIKE"/>
    <property type="match status" value="1"/>
</dbReference>
<evidence type="ECO:0000256" key="2">
    <source>
        <dbReference type="ARBA" id="ARBA00007087"/>
    </source>
</evidence>
<dbReference type="AlphaFoldDB" id="A0A9N7VWZ2"/>
<keyword evidence="9" id="KW-1015">Disulfide bond</keyword>
<dbReference type="InterPro" id="IPR038126">
    <property type="entry name" value="RAMP_sf"/>
</dbReference>
<evidence type="ECO:0000256" key="5">
    <source>
        <dbReference type="ARBA" id="ARBA00022692"/>
    </source>
</evidence>
<dbReference type="EMBL" id="CADEAL010004400">
    <property type="protein sequence ID" value="CAB1458703.1"/>
    <property type="molecule type" value="Genomic_DNA"/>
</dbReference>
<sequence length="177" mass="19957">MNWLIPFKAPSRDLKGERITAAAKAQMELTVCFLALGFIGTGMATQKKIPPCDELMFHNDVDNCLLAFNHSMETRGYEDRCPWPAVKGVYYQLQICVNLTAGLYWCKGYKSLLDEVYLAVHRKYFSLCGLVRDPPAITLHAVNIPVHHHHPPDAFCVSASRHRGTNKSLLRSLMSSH</sequence>
<dbReference type="GO" id="GO:0043235">
    <property type="term" value="C:receptor complex"/>
    <property type="evidence" value="ECO:0007669"/>
    <property type="project" value="TreeGrafter"/>
</dbReference>
<comment type="similarity">
    <text evidence="2">Belongs to the RAMP family.</text>
</comment>
<keyword evidence="12" id="KW-1185">Reference proteome</keyword>
<reference evidence="11" key="1">
    <citation type="submission" date="2020-03" db="EMBL/GenBank/DDBJ databases">
        <authorList>
            <person name="Weist P."/>
        </authorList>
    </citation>
    <scope>NUCLEOTIDE SEQUENCE</scope>
</reference>
<name>A0A9N7VWZ2_PLEPL</name>
<evidence type="ECO:0000313" key="12">
    <source>
        <dbReference type="Proteomes" id="UP001153269"/>
    </source>
</evidence>
<evidence type="ECO:0000256" key="8">
    <source>
        <dbReference type="ARBA" id="ARBA00023136"/>
    </source>
</evidence>
<dbReference type="GO" id="GO:0072659">
    <property type="term" value="P:protein localization to plasma membrane"/>
    <property type="evidence" value="ECO:0007669"/>
    <property type="project" value="TreeGrafter"/>
</dbReference>
<evidence type="ECO:0000256" key="4">
    <source>
        <dbReference type="ARBA" id="ARBA00022475"/>
    </source>
</evidence>
<evidence type="ECO:0000256" key="6">
    <source>
        <dbReference type="ARBA" id="ARBA00022729"/>
    </source>
</evidence>
<dbReference type="GO" id="GO:0005886">
    <property type="term" value="C:plasma membrane"/>
    <property type="evidence" value="ECO:0007669"/>
    <property type="project" value="UniProtKB-SubCell"/>
</dbReference>
<dbReference type="Pfam" id="PF04901">
    <property type="entry name" value="RAMP"/>
    <property type="match status" value="1"/>
</dbReference>